<proteinExistence type="predicted"/>
<dbReference type="GeneID" id="75687381"/>
<protein>
    <submittedName>
        <fullName evidence="1">Uncharacterized protein</fullName>
    </submittedName>
</protein>
<gene>
    <name evidence="1" type="primary">gp_73444</name>
</gene>
<dbReference type="KEGG" id="vg:75687381"/>
<reference evidence="1 2" key="1">
    <citation type="submission" date="2021-04" db="EMBL/GenBank/DDBJ databases">
        <authorList>
            <person name="Shkoporov A.N."/>
            <person name="Stockdale S.R."/>
            <person name="Guerin E."/>
            <person name="Ross R.P."/>
            <person name="Hill C."/>
        </authorList>
    </citation>
    <scope>NUCLEOTIDE SEQUENCE [LARGE SCALE GENOMIC DNA]</scope>
    <source>
        <strain evidence="2">cr150_1</strain>
    </source>
</reference>
<organism evidence="1 2">
    <name type="scientific">uncultured phage cr150_1</name>
    <dbReference type="NCBI Taxonomy" id="2986413"/>
    <lineage>
        <taxon>Viruses</taxon>
        <taxon>Duplodnaviria</taxon>
        <taxon>Heunggongvirae</taxon>
        <taxon>Uroviricota</taxon>
        <taxon>Caudoviricetes</taxon>
        <taxon>Crassvirales</taxon>
        <taxon>Suoliviridae</taxon>
        <taxon>Loutivirinae</taxon>
        <taxon>Blohavirus</taxon>
        <taxon>Blohavirus faecalis</taxon>
    </lineage>
</organism>
<dbReference type="Proteomes" id="UP000827937">
    <property type="component" value="Segment"/>
</dbReference>
<dbReference type="EMBL" id="MZ130495">
    <property type="protein sequence ID" value="QWM90945.1"/>
    <property type="molecule type" value="Genomic_DNA"/>
</dbReference>
<evidence type="ECO:0000313" key="2">
    <source>
        <dbReference type="Proteomes" id="UP000827937"/>
    </source>
</evidence>
<evidence type="ECO:0000313" key="1">
    <source>
        <dbReference type="EMBL" id="QWM90945.1"/>
    </source>
</evidence>
<name>A0AAE7RYB0_9CAUD</name>
<sequence>MKKENSSKEFYLQRLNKNQSNSQKNPLKFLAFYVGRSKNRKQHVGGCKGKDNDTVIKAVKRSFYRKEIKRMLKVA</sequence>
<accession>A0AAE7RYB0</accession>
<keyword evidence="2" id="KW-1185">Reference proteome</keyword>
<dbReference type="RefSeq" id="YP_010509885.1">
    <property type="nucleotide sequence ID" value="NC_067213.1"/>
</dbReference>